<reference evidence="4 5" key="1">
    <citation type="submission" date="2018-08" db="EMBL/GenBank/DDBJ databases">
        <title>The draft genome squence of Brumimicrobium sp. N62.</title>
        <authorList>
            <person name="Du Z.-J."/>
            <person name="Luo H.-R."/>
        </authorList>
    </citation>
    <scope>NUCLEOTIDE SEQUENCE [LARGE SCALE GENOMIC DNA]</scope>
    <source>
        <strain evidence="4 5">N62</strain>
    </source>
</reference>
<dbReference type="EMBL" id="QURB01000007">
    <property type="protein sequence ID" value="RFC53756.1"/>
    <property type="molecule type" value="Genomic_DNA"/>
</dbReference>
<dbReference type="Pfam" id="PF17164">
    <property type="entry name" value="DUF5122"/>
    <property type="match status" value="14"/>
</dbReference>
<dbReference type="OrthoDB" id="9805017at2"/>
<feature type="chain" id="PRO_5017688373" evidence="2">
    <location>
        <begin position="20"/>
        <end position="918"/>
    </location>
</feature>
<comment type="caution">
    <text evidence="4">The sequence shown here is derived from an EMBL/GenBank/DDBJ whole genome shotgun (WGS) entry which is preliminary data.</text>
</comment>
<dbReference type="NCBIfam" id="TIGR02608">
    <property type="entry name" value="delta_60_rpt"/>
    <property type="match status" value="12"/>
</dbReference>
<protein>
    <submittedName>
        <fullName evidence="4">T9SS C-terminal target domain-containing protein</fullName>
    </submittedName>
</protein>
<dbReference type="Pfam" id="PF18962">
    <property type="entry name" value="Por_Secre_tail"/>
    <property type="match status" value="1"/>
</dbReference>
<dbReference type="NCBIfam" id="TIGR04183">
    <property type="entry name" value="Por_Secre_tail"/>
    <property type="match status" value="1"/>
</dbReference>
<evidence type="ECO:0000313" key="4">
    <source>
        <dbReference type="EMBL" id="RFC53756.1"/>
    </source>
</evidence>
<keyword evidence="1 2" id="KW-0732">Signal</keyword>
<dbReference type="SUPFAM" id="SSF101898">
    <property type="entry name" value="NHL repeat"/>
    <property type="match status" value="2"/>
</dbReference>
<proteinExistence type="predicted"/>
<dbReference type="PANTHER" id="PTHR31778:SF2">
    <property type="entry name" value="BUD SITE SELECTION PROTEIN RAX2"/>
    <property type="match status" value="1"/>
</dbReference>
<dbReference type="AlphaFoldDB" id="A0A3E1EW22"/>
<dbReference type="Proteomes" id="UP000257127">
    <property type="component" value="Unassembled WGS sequence"/>
</dbReference>
<dbReference type="InterPro" id="IPR026444">
    <property type="entry name" value="Secre_tail"/>
</dbReference>
<name>A0A3E1EW22_9FLAO</name>
<feature type="domain" description="Secretion system C-terminal sorting" evidence="3">
    <location>
        <begin position="847"/>
        <end position="914"/>
    </location>
</feature>
<gene>
    <name evidence="4" type="ORF">DXU93_11555</name>
</gene>
<dbReference type="RefSeq" id="WP_116881452.1">
    <property type="nucleotide sequence ID" value="NZ_QURB01000007.1"/>
</dbReference>
<dbReference type="GO" id="GO:1902929">
    <property type="term" value="C:plasma membrane of growing cell tip"/>
    <property type="evidence" value="ECO:0007669"/>
    <property type="project" value="TreeGrafter"/>
</dbReference>
<evidence type="ECO:0000256" key="2">
    <source>
        <dbReference type="SAM" id="SignalP"/>
    </source>
</evidence>
<keyword evidence="5" id="KW-1185">Reference proteome</keyword>
<organism evidence="4 5">
    <name type="scientific">Brumimicrobium aurantiacum</name>
    <dbReference type="NCBI Taxonomy" id="1737063"/>
    <lineage>
        <taxon>Bacteria</taxon>
        <taxon>Pseudomonadati</taxon>
        <taxon>Bacteroidota</taxon>
        <taxon>Flavobacteriia</taxon>
        <taxon>Flavobacteriales</taxon>
        <taxon>Crocinitomicaceae</taxon>
        <taxon>Brumimicrobium</taxon>
    </lineage>
</organism>
<sequence>MKQRILLSLMFFISILSFAQNGENDSTFNPGDIGFGSGIGLSGDIPRDIEVLEDGKIIVVGEFFRYNDQQVRHIVKLNPDGYTDTSFNSDVGFDNAVNSIAVQDDGKIIAGGDFISHNLDTIVSKGIMRLNSDGSVDHTFNTQGGIGGGLEKVRIVAIQSDGKILIGGDFNSYGIYSSVSSLARINTDGSLDTAFASNLGIGFRYLNLGSGSVSTVHIQDDGKILVGGWFTSFDGVPRNRIARLNSDGTLDSSFDPGTGFNETVLTLDIQVDGKILVGGHFTTFNGTTNNRLVRLNPDGTKDASFNLGSAFNYLVKTIKLQNDNKILVGGEFTSYNGIASKRLIRLNSDGSIDNTLDTGTGVNVTGPVYTIEIQDDHKILLGGPFNSYNDTVKGMLVRVHENGMIDNQFNIATGINGIVNSIVVQPDKKVVVAGWFTTIKNVSSSRIARLNPDGGLDTTFDIGTGFQSVVNTLAIQSDGKIIVGGKLVSFNGVTQNQISRLNYDGSIDPTFDIGIGFDKYVKSIAVQEDGKILVGGYFSSFNGFSSNKIIRLNADGSHDASFNIGSGIEGYSGNVFSIVIQDNGKIILGGVFTSFDGIPCNNIVRLNTDGSFDNSFNSGSGFDEGVNTIRVQNDGKILVGGYFSNFNGSPVNGIIRLNSDGTHDTSFDSGTGLNNAHSIVIQNNGKIIAGGNFDTYDGENRNNIVRLHADGSIDESYEIGSGFDQPVYSLVFQEDDELIVGGKFISYNGIGRNRIARILTGCVDASVDTDWSVLTATNSNATYQWVDCDNNYAPVPNETSQVFTVTQDGNYAVIVTSNATNCVDTSNCINITNASVNDFFAASNLSIYPNPNNGSFTIDTDSAISVEVVNTVGRSILRKQLNIGQNKLTLNQMANGIYYLNFTDEQGNSGSKKISVIQ</sequence>
<accession>A0A3E1EW22</accession>
<feature type="signal peptide" evidence="2">
    <location>
        <begin position="1"/>
        <end position="19"/>
    </location>
</feature>
<dbReference type="SUPFAM" id="SSF63829">
    <property type="entry name" value="Calcium-dependent phosphotriesterase"/>
    <property type="match status" value="1"/>
</dbReference>
<dbReference type="Gene3D" id="2.80.10.50">
    <property type="match status" value="7"/>
</dbReference>
<dbReference type="PANTHER" id="PTHR31778">
    <property type="entry name" value="BUD SITE SELECTION PROTEIN RAX2"/>
    <property type="match status" value="1"/>
</dbReference>
<dbReference type="InterPro" id="IPR013431">
    <property type="entry name" value="Delta_60_rpt"/>
</dbReference>
<evidence type="ECO:0000259" key="3">
    <source>
        <dbReference type="Pfam" id="PF18962"/>
    </source>
</evidence>
<evidence type="ECO:0000256" key="1">
    <source>
        <dbReference type="ARBA" id="ARBA00022729"/>
    </source>
</evidence>
<evidence type="ECO:0000313" key="5">
    <source>
        <dbReference type="Proteomes" id="UP000257127"/>
    </source>
</evidence>